<keyword evidence="3" id="KW-0813">Transport</keyword>
<evidence type="ECO:0000256" key="3">
    <source>
        <dbReference type="ARBA" id="ARBA00022448"/>
    </source>
</evidence>
<keyword evidence="12" id="KW-1185">Reference proteome</keyword>
<evidence type="ECO:0000313" key="11">
    <source>
        <dbReference type="EMBL" id="GGF97814.1"/>
    </source>
</evidence>
<evidence type="ECO:0000256" key="5">
    <source>
        <dbReference type="ARBA" id="ARBA00022842"/>
    </source>
</evidence>
<evidence type="ECO:0000256" key="1">
    <source>
        <dbReference type="ARBA" id="ARBA00004141"/>
    </source>
</evidence>
<dbReference type="PANTHER" id="PTHR41394:SF5">
    <property type="entry name" value="SLC41A_MGTE INTEGRAL MEMBRANE DOMAIN-CONTAINING PROTEIN"/>
    <property type="match status" value="1"/>
</dbReference>
<dbReference type="SUPFAM" id="SSF54631">
    <property type="entry name" value="CBS-domain pair"/>
    <property type="match status" value="1"/>
</dbReference>
<comment type="caution">
    <text evidence="11">The sequence shown here is derived from an EMBL/GenBank/DDBJ whole genome shotgun (WGS) entry which is preliminary data.</text>
</comment>
<accession>A0A917CV72</accession>
<gene>
    <name evidence="11" type="ORF">GCM10010960_19420</name>
</gene>
<dbReference type="GO" id="GO:0016020">
    <property type="term" value="C:membrane"/>
    <property type="evidence" value="ECO:0007669"/>
    <property type="project" value="UniProtKB-SubCell"/>
</dbReference>
<reference evidence="11" key="1">
    <citation type="journal article" date="2014" name="Int. J. Syst. Evol. Microbiol.">
        <title>Complete genome sequence of Corynebacterium casei LMG S-19264T (=DSM 44701T), isolated from a smear-ripened cheese.</title>
        <authorList>
            <consortium name="US DOE Joint Genome Institute (JGI-PGF)"/>
            <person name="Walter F."/>
            <person name="Albersmeier A."/>
            <person name="Kalinowski J."/>
            <person name="Ruckert C."/>
        </authorList>
    </citation>
    <scope>NUCLEOTIDE SEQUENCE</scope>
    <source>
        <strain evidence="11">CGMCC 1.12726</strain>
    </source>
</reference>
<feature type="transmembrane region" description="Helical" evidence="9">
    <location>
        <begin position="345"/>
        <end position="371"/>
    </location>
</feature>
<evidence type="ECO:0000256" key="9">
    <source>
        <dbReference type="SAM" id="Phobius"/>
    </source>
</evidence>
<evidence type="ECO:0000256" key="7">
    <source>
        <dbReference type="ARBA" id="ARBA00023136"/>
    </source>
</evidence>
<proteinExistence type="inferred from homology"/>
<dbReference type="Gene3D" id="1.10.357.20">
    <property type="entry name" value="SLC41 divalent cation transporters, integral membrane domain"/>
    <property type="match status" value="1"/>
</dbReference>
<name>A0A917CV72_9GAMM</name>
<dbReference type="AlphaFoldDB" id="A0A917CV72"/>
<feature type="transmembrane region" description="Helical" evidence="9">
    <location>
        <begin position="311"/>
        <end position="333"/>
    </location>
</feature>
<feature type="transmembrane region" description="Helical" evidence="9">
    <location>
        <begin position="239"/>
        <end position="256"/>
    </location>
</feature>
<evidence type="ECO:0000313" key="12">
    <source>
        <dbReference type="Proteomes" id="UP000632858"/>
    </source>
</evidence>
<keyword evidence="8" id="KW-0129">CBS domain</keyword>
<keyword evidence="7 9" id="KW-0472">Membrane</keyword>
<dbReference type="PANTHER" id="PTHR41394">
    <property type="entry name" value="MAGNESIUM TRANSPORTER MGTE"/>
    <property type="match status" value="1"/>
</dbReference>
<evidence type="ECO:0000256" key="6">
    <source>
        <dbReference type="ARBA" id="ARBA00022989"/>
    </source>
</evidence>
<reference evidence="11" key="2">
    <citation type="submission" date="2020-09" db="EMBL/GenBank/DDBJ databases">
        <authorList>
            <person name="Sun Q."/>
            <person name="Zhou Y."/>
        </authorList>
    </citation>
    <scope>NUCLEOTIDE SEQUENCE</scope>
    <source>
        <strain evidence="11">CGMCC 1.12726</strain>
    </source>
</reference>
<evidence type="ECO:0000256" key="2">
    <source>
        <dbReference type="ARBA" id="ARBA00009749"/>
    </source>
</evidence>
<dbReference type="PROSITE" id="PS51371">
    <property type="entry name" value="CBS"/>
    <property type="match status" value="1"/>
</dbReference>
<dbReference type="Gene3D" id="1.10.220.30">
    <property type="match status" value="1"/>
</dbReference>
<feature type="domain" description="CBS" evidence="10">
    <location>
        <begin position="93"/>
        <end position="154"/>
    </location>
</feature>
<protein>
    <submittedName>
        <fullName evidence="11">Magnesium transporter MgtE</fullName>
    </submittedName>
</protein>
<keyword evidence="6 9" id="KW-1133">Transmembrane helix</keyword>
<sequence length="407" mass="44040">MANRLMDSAVPRNDRHLSTRLLALDAHSAAGLLDLEHPNLAAQQLLDLPPARAMAILLALPEDVRESVMTACPTGSAWLRAEAYAPGTVGHQLEEPVAAFRKGTSVQMAVDLLRELMPQRELNQVYVVDSDNRLLGTVAFRELLFAERGQTLDQIMQRDPCSLRPEWPLSEAIASLTVQPALTYPVCDAAGILLGQVHTHRLHEQLAFELSGQPGYLVGVDQDEQWASSWLRKFQFRQPWLQIHLFMLFVVGAIVAKFQVSLAQATVLALFLPVLAGLCRNIGSQSTACTLRGLSLSNTARHVRRQVLKETWLGLLNGLLTGVLAGTGMFIVASRHPEQGDASGLAVVTAAAMALSCMLAGFLGAAMPLLLRKLGFNPAMAASLMVSALSDMISLGLFLSLAVAFVL</sequence>
<dbReference type="EMBL" id="BMFO01000005">
    <property type="protein sequence ID" value="GGF97814.1"/>
    <property type="molecule type" value="Genomic_DNA"/>
</dbReference>
<dbReference type="InterPro" id="IPR006667">
    <property type="entry name" value="SLC41_membr_dom"/>
</dbReference>
<dbReference type="InterPro" id="IPR000644">
    <property type="entry name" value="CBS_dom"/>
</dbReference>
<dbReference type="GO" id="GO:0008324">
    <property type="term" value="F:monoatomic cation transmembrane transporter activity"/>
    <property type="evidence" value="ECO:0007669"/>
    <property type="project" value="InterPro"/>
</dbReference>
<evidence type="ECO:0000259" key="10">
    <source>
        <dbReference type="PROSITE" id="PS51371"/>
    </source>
</evidence>
<dbReference type="SUPFAM" id="SSF161093">
    <property type="entry name" value="MgtE membrane domain-like"/>
    <property type="match status" value="1"/>
</dbReference>
<keyword evidence="4 9" id="KW-0812">Transmembrane</keyword>
<feature type="transmembrane region" description="Helical" evidence="9">
    <location>
        <begin position="383"/>
        <end position="406"/>
    </location>
</feature>
<evidence type="ECO:0000256" key="8">
    <source>
        <dbReference type="PROSITE-ProRule" id="PRU00703"/>
    </source>
</evidence>
<comment type="subcellular location">
    <subcellularLocation>
        <location evidence="1">Membrane</location>
        <topology evidence="1">Multi-pass membrane protein</topology>
    </subcellularLocation>
</comment>
<dbReference type="InterPro" id="IPR046342">
    <property type="entry name" value="CBS_dom_sf"/>
</dbReference>
<comment type="similarity">
    <text evidence="2">Belongs to the SLC41A transporter family.</text>
</comment>
<evidence type="ECO:0000256" key="4">
    <source>
        <dbReference type="ARBA" id="ARBA00022692"/>
    </source>
</evidence>
<dbReference type="Proteomes" id="UP000632858">
    <property type="component" value="Unassembled WGS sequence"/>
</dbReference>
<dbReference type="Pfam" id="PF01769">
    <property type="entry name" value="MgtE"/>
    <property type="match status" value="1"/>
</dbReference>
<dbReference type="Pfam" id="PF00571">
    <property type="entry name" value="CBS"/>
    <property type="match status" value="1"/>
</dbReference>
<keyword evidence="5" id="KW-0460">Magnesium</keyword>
<organism evidence="11 12">
    <name type="scientific">Arenimonas maotaiensis</name>
    <dbReference type="NCBI Taxonomy" id="1446479"/>
    <lineage>
        <taxon>Bacteria</taxon>
        <taxon>Pseudomonadati</taxon>
        <taxon>Pseudomonadota</taxon>
        <taxon>Gammaproteobacteria</taxon>
        <taxon>Lysobacterales</taxon>
        <taxon>Lysobacteraceae</taxon>
        <taxon>Arenimonas</taxon>
    </lineage>
</organism>
<dbReference type="Gene3D" id="3.10.580.10">
    <property type="entry name" value="CBS-domain"/>
    <property type="match status" value="1"/>
</dbReference>
<dbReference type="InterPro" id="IPR036739">
    <property type="entry name" value="SLC41_membr_dom_sf"/>
</dbReference>
<dbReference type="RefSeq" id="WP_188450212.1">
    <property type="nucleotide sequence ID" value="NZ_BMFO01000005.1"/>
</dbReference>